<gene>
    <name evidence="2" type="ORF">F0145_03050</name>
</gene>
<name>A0A5M6DTH7_9BACT</name>
<comment type="caution">
    <text evidence="2">The sequence shown here is derived from an EMBL/GenBank/DDBJ whole genome shotgun (WGS) entry which is preliminary data.</text>
</comment>
<feature type="signal peptide" evidence="1">
    <location>
        <begin position="1"/>
        <end position="17"/>
    </location>
</feature>
<evidence type="ECO:0000313" key="3">
    <source>
        <dbReference type="Proteomes" id="UP000323426"/>
    </source>
</evidence>
<dbReference type="EMBL" id="VWSF01000001">
    <property type="protein sequence ID" value="KAA5549576.1"/>
    <property type="molecule type" value="Genomic_DNA"/>
</dbReference>
<evidence type="ECO:0000256" key="1">
    <source>
        <dbReference type="SAM" id="SignalP"/>
    </source>
</evidence>
<proteinExistence type="predicted"/>
<keyword evidence="3" id="KW-1185">Reference proteome</keyword>
<organism evidence="2 3">
    <name type="scientific">Adhaeribacter rhizoryzae</name>
    <dbReference type="NCBI Taxonomy" id="2607907"/>
    <lineage>
        <taxon>Bacteria</taxon>
        <taxon>Pseudomonadati</taxon>
        <taxon>Bacteroidota</taxon>
        <taxon>Cytophagia</taxon>
        <taxon>Cytophagales</taxon>
        <taxon>Hymenobacteraceae</taxon>
        <taxon>Adhaeribacter</taxon>
    </lineage>
</organism>
<accession>A0A5M6DTH7</accession>
<keyword evidence="1" id="KW-0732">Signal</keyword>
<reference evidence="2 3" key="1">
    <citation type="submission" date="2019-09" db="EMBL/GenBank/DDBJ databases">
        <title>Genome sequence and assembly of Adhaeribacter sp.</title>
        <authorList>
            <person name="Chhetri G."/>
        </authorList>
    </citation>
    <scope>NUCLEOTIDE SEQUENCE [LARGE SCALE GENOMIC DNA]</scope>
    <source>
        <strain evidence="2 3">DK36</strain>
    </source>
</reference>
<protein>
    <submittedName>
        <fullName evidence="2">Uncharacterized protein</fullName>
    </submittedName>
</protein>
<feature type="chain" id="PRO_5024281170" evidence="1">
    <location>
        <begin position="18"/>
        <end position="150"/>
    </location>
</feature>
<evidence type="ECO:0000313" key="2">
    <source>
        <dbReference type="EMBL" id="KAA5549576.1"/>
    </source>
</evidence>
<dbReference type="RefSeq" id="WP_150086713.1">
    <property type="nucleotide sequence ID" value="NZ_VWSF01000001.1"/>
</dbReference>
<sequence length="150" mass="17340">MKKILLFLFLLPLYALAQEDEKPLPEADLIIVETKGELVMVLKELALVMQEKGYFIEDYNKELLNIIATKRTTSWHSLEIKVNAYIREKENGNLNLYFFGAYNTKNGEEQYQGSANFNNNLLRRNERIAFEEINKLAKAFPGSSVIYGKL</sequence>
<dbReference type="Proteomes" id="UP000323426">
    <property type="component" value="Unassembled WGS sequence"/>
</dbReference>
<dbReference type="AlphaFoldDB" id="A0A5M6DTH7"/>